<gene>
    <name evidence="1" type="ORF">DSO57_1026078</name>
</gene>
<comment type="caution">
    <text evidence="1">The sequence shown here is derived from an EMBL/GenBank/DDBJ whole genome shotgun (WGS) entry which is preliminary data.</text>
</comment>
<proteinExistence type="predicted"/>
<protein>
    <submittedName>
        <fullName evidence="1">Uncharacterized protein</fullName>
    </submittedName>
</protein>
<accession>A0ACC2UMJ3</accession>
<organism evidence="1 2">
    <name type="scientific">Entomophthora muscae</name>
    <dbReference type="NCBI Taxonomy" id="34485"/>
    <lineage>
        <taxon>Eukaryota</taxon>
        <taxon>Fungi</taxon>
        <taxon>Fungi incertae sedis</taxon>
        <taxon>Zoopagomycota</taxon>
        <taxon>Entomophthoromycotina</taxon>
        <taxon>Entomophthoromycetes</taxon>
        <taxon>Entomophthorales</taxon>
        <taxon>Entomophthoraceae</taxon>
        <taxon>Entomophthora</taxon>
    </lineage>
</organism>
<name>A0ACC2UMJ3_9FUNG</name>
<evidence type="ECO:0000313" key="1">
    <source>
        <dbReference type="EMBL" id="KAJ9088144.1"/>
    </source>
</evidence>
<reference evidence="1" key="1">
    <citation type="submission" date="2022-04" db="EMBL/GenBank/DDBJ databases">
        <title>Genome of the entomopathogenic fungus Entomophthora muscae.</title>
        <authorList>
            <person name="Elya C."/>
            <person name="Lovett B.R."/>
            <person name="Lee E."/>
            <person name="Macias A.M."/>
            <person name="Hajek A.E."/>
            <person name="De Bivort B.L."/>
            <person name="Kasson M.T."/>
            <person name="De Fine Licht H.H."/>
            <person name="Stajich J.E."/>
        </authorList>
    </citation>
    <scope>NUCLEOTIDE SEQUENCE</scope>
    <source>
        <strain evidence="1">Berkeley</strain>
    </source>
</reference>
<dbReference type="EMBL" id="QTSX02000150">
    <property type="protein sequence ID" value="KAJ9088144.1"/>
    <property type="molecule type" value="Genomic_DNA"/>
</dbReference>
<dbReference type="Proteomes" id="UP001165960">
    <property type="component" value="Unassembled WGS sequence"/>
</dbReference>
<evidence type="ECO:0000313" key="2">
    <source>
        <dbReference type="Proteomes" id="UP001165960"/>
    </source>
</evidence>
<sequence length="80" mass="8873">MKPPKPTYLSIFALSPDNTNKLFGIVYITLSGVIDIVISATGPWSRRQSYDELCLCNLRPTISPILMGWLPKDGSLTLSF</sequence>
<keyword evidence="2" id="KW-1185">Reference proteome</keyword>